<organism evidence="4 5">
    <name type="scientific">Solicola gregarius</name>
    <dbReference type="NCBI Taxonomy" id="2908642"/>
    <lineage>
        <taxon>Bacteria</taxon>
        <taxon>Bacillati</taxon>
        <taxon>Actinomycetota</taxon>
        <taxon>Actinomycetes</taxon>
        <taxon>Propionibacteriales</taxon>
        <taxon>Nocardioidaceae</taxon>
        <taxon>Solicola</taxon>
    </lineage>
</organism>
<comment type="cofactor">
    <cofactor evidence="1">
        <name>Mg(2+)</name>
        <dbReference type="ChEBI" id="CHEBI:18420"/>
    </cofactor>
</comment>
<dbReference type="PROSITE" id="PS51462">
    <property type="entry name" value="NUDIX"/>
    <property type="match status" value="1"/>
</dbReference>
<sequence>MSAFSLIPASYVALRRSGDVLLQVRQNTGFRDGHWALLAGHVEPEESAHEAAAREAYEEAGVEVRTDDLVALTTVHRTLRGGGPIEQRCDFFFATTRWTGEPSIREPHKSAAMRWWPIDALPEPMVPHERAVLDALAAGDVPPIMTSGF</sequence>
<dbReference type="Pfam" id="PF00293">
    <property type="entry name" value="NUDIX"/>
    <property type="match status" value="1"/>
</dbReference>
<evidence type="ECO:0000256" key="2">
    <source>
        <dbReference type="ARBA" id="ARBA00022801"/>
    </source>
</evidence>
<dbReference type="InterPro" id="IPR015797">
    <property type="entry name" value="NUDIX_hydrolase-like_dom_sf"/>
</dbReference>
<protein>
    <submittedName>
        <fullName evidence="4">NUDIX domain-containing protein</fullName>
    </submittedName>
</protein>
<dbReference type="AlphaFoldDB" id="A0AA46TG14"/>
<evidence type="ECO:0000313" key="4">
    <source>
        <dbReference type="EMBL" id="UYM04570.1"/>
    </source>
</evidence>
<evidence type="ECO:0000313" key="5">
    <source>
        <dbReference type="Proteomes" id="UP001164390"/>
    </source>
</evidence>
<dbReference type="InterPro" id="IPR000086">
    <property type="entry name" value="NUDIX_hydrolase_dom"/>
</dbReference>
<name>A0AA46TG14_9ACTN</name>
<dbReference type="Proteomes" id="UP001164390">
    <property type="component" value="Chromosome"/>
</dbReference>
<keyword evidence="5" id="KW-1185">Reference proteome</keyword>
<evidence type="ECO:0000259" key="3">
    <source>
        <dbReference type="PROSITE" id="PS51462"/>
    </source>
</evidence>
<dbReference type="RefSeq" id="WP_271633317.1">
    <property type="nucleotide sequence ID" value="NZ_CP094970.1"/>
</dbReference>
<dbReference type="EMBL" id="CP094970">
    <property type="protein sequence ID" value="UYM04570.1"/>
    <property type="molecule type" value="Genomic_DNA"/>
</dbReference>
<dbReference type="KEGG" id="sgrg:L0C25_18850"/>
<dbReference type="PROSITE" id="PS00893">
    <property type="entry name" value="NUDIX_BOX"/>
    <property type="match status" value="1"/>
</dbReference>
<dbReference type="Gene3D" id="3.90.79.10">
    <property type="entry name" value="Nucleoside Triphosphate Pyrophosphohydrolase"/>
    <property type="match status" value="1"/>
</dbReference>
<dbReference type="GO" id="GO:0016787">
    <property type="term" value="F:hydrolase activity"/>
    <property type="evidence" value="ECO:0007669"/>
    <property type="project" value="UniProtKB-KW"/>
</dbReference>
<dbReference type="InterPro" id="IPR020084">
    <property type="entry name" value="NUDIX_hydrolase_CS"/>
</dbReference>
<dbReference type="PANTHER" id="PTHR43046">
    <property type="entry name" value="GDP-MANNOSE MANNOSYL HYDROLASE"/>
    <property type="match status" value="1"/>
</dbReference>
<accession>A0AA46TG14</accession>
<reference evidence="4" key="1">
    <citation type="submission" date="2022-01" db="EMBL/GenBank/DDBJ databases">
        <title>Nocardioidaceae gen. sp. A5X3R13.</title>
        <authorList>
            <person name="Lopez Marin M.A."/>
            <person name="Uhlik O."/>
        </authorList>
    </citation>
    <scope>NUCLEOTIDE SEQUENCE</scope>
    <source>
        <strain evidence="4">A5X3R13</strain>
    </source>
</reference>
<gene>
    <name evidence="4" type="ORF">L0C25_18850</name>
</gene>
<dbReference type="PANTHER" id="PTHR43046:SF16">
    <property type="entry name" value="ADP-RIBOSE PYROPHOSPHATASE YJHB-RELATED"/>
    <property type="match status" value="1"/>
</dbReference>
<keyword evidence="2" id="KW-0378">Hydrolase</keyword>
<feature type="domain" description="Nudix hydrolase" evidence="3">
    <location>
        <begin position="5"/>
        <end position="138"/>
    </location>
</feature>
<proteinExistence type="predicted"/>
<dbReference type="SUPFAM" id="SSF55811">
    <property type="entry name" value="Nudix"/>
    <property type="match status" value="1"/>
</dbReference>
<evidence type="ECO:0000256" key="1">
    <source>
        <dbReference type="ARBA" id="ARBA00001946"/>
    </source>
</evidence>